<reference evidence="2" key="2">
    <citation type="submission" date="2020-05" db="UniProtKB">
        <authorList>
            <consortium name="EnsemblMetazoa"/>
        </authorList>
    </citation>
    <scope>IDENTIFICATION</scope>
    <source>
        <strain evidence="2">IAEA</strain>
    </source>
</reference>
<dbReference type="VEuPathDB" id="VectorBase:GPAI041760"/>
<feature type="compositionally biased region" description="Polar residues" evidence="1">
    <location>
        <begin position="168"/>
        <end position="180"/>
    </location>
</feature>
<proteinExistence type="predicted"/>
<evidence type="ECO:0000313" key="3">
    <source>
        <dbReference type="Proteomes" id="UP000092445"/>
    </source>
</evidence>
<feature type="region of interest" description="Disordered" evidence="1">
    <location>
        <begin position="125"/>
        <end position="145"/>
    </location>
</feature>
<dbReference type="EnsemblMetazoa" id="GPAI041760-RA">
    <property type="protein sequence ID" value="GPAI041760-PA"/>
    <property type="gene ID" value="GPAI041760"/>
</dbReference>
<dbReference type="AlphaFoldDB" id="A0A1B0AD43"/>
<evidence type="ECO:0000313" key="2">
    <source>
        <dbReference type="EnsemblMetazoa" id="GPAI041760-PA"/>
    </source>
</evidence>
<feature type="compositionally biased region" description="Basic and acidic residues" evidence="1">
    <location>
        <begin position="125"/>
        <end position="139"/>
    </location>
</feature>
<reference evidence="3" key="1">
    <citation type="submission" date="2014-03" db="EMBL/GenBank/DDBJ databases">
        <authorList>
            <person name="Aksoy S."/>
            <person name="Warren W."/>
            <person name="Wilson R.K."/>
        </authorList>
    </citation>
    <scope>NUCLEOTIDE SEQUENCE [LARGE SCALE GENOMIC DNA]</scope>
    <source>
        <strain evidence="3">IAEA</strain>
    </source>
</reference>
<name>A0A1B0AD43_GLOPL</name>
<feature type="region of interest" description="Disordered" evidence="1">
    <location>
        <begin position="157"/>
        <end position="180"/>
    </location>
</feature>
<sequence length="180" mass="20242">MDLDMNRPFNEENWNFFLTSRTNTWCVQLDGSKGRAVERPRYVRQSIAKSNQPTFRRPLWLAIATTSLPPPHFNDSVWFKSRSLPPPPRLDSEQIKICWLISLGSDARVLERALNIANRAVSFGKEHSTKRSIRPERNKAGSSNSGLEVAAITVTPCKSSTPSSSVSNWLTTRSVTPVES</sequence>
<organism evidence="2 3">
    <name type="scientific">Glossina pallidipes</name>
    <name type="common">Tsetse fly</name>
    <dbReference type="NCBI Taxonomy" id="7398"/>
    <lineage>
        <taxon>Eukaryota</taxon>
        <taxon>Metazoa</taxon>
        <taxon>Ecdysozoa</taxon>
        <taxon>Arthropoda</taxon>
        <taxon>Hexapoda</taxon>
        <taxon>Insecta</taxon>
        <taxon>Pterygota</taxon>
        <taxon>Neoptera</taxon>
        <taxon>Endopterygota</taxon>
        <taxon>Diptera</taxon>
        <taxon>Brachycera</taxon>
        <taxon>Muscomorpha</taxon>
        <taxon>Hippoboscoidea</taxon>
        <taxon>Glossinidae</taxon>
        <taxon>Glossina</taxon>
    </lineage>
</organism>
<protein>
    <submittedName>
        <fullName evidence="2">Uncharacterized protein</fullName>
    </submittedName>
</protein>
<evidence type="ECO:0000256" key="1">
    <source>
        <dbReference type="SAM" id="MobiDB-lite"/>
    </source>
</evidence>
<dbReference type="Proteomes" id="UP000092445">
    <property type="component" value="Unassembled WGS sequence"/>
</dbReference>
<keyword evidence="3" id="KW-1185">Reference proteome</keyword>
<feature type="compositionally biased region" description="Low complexity" evidence="1">
    <location>
        <begin position="157"/>
        <end position="167"/>
    </location>
</feature>
<accession>A0A1B0AD43</accession>